<keyword evidence="8" id="KW-1185">Reference proteome</keyword>
<dbReference type="InterPro" id="IPR029048">
    <property type="entry name" value="HSP70_C_sf"/>
</dbReference>
<dbReference type="Gene3D" id="3.30.420.40">
    <property type="match status" value="2"/>
</dbReference>
<dbReference type="SUPFAM" id="SSF100934">
    <property type="entry name" value="Heat shock protein 70kD (HSP70), C-terminal subdomain"/>
    <property type="match status" value="1"/>
</dbReference>
<evidence type="ECO:0000256" key="5">
    <source>
        <dbReference type="HAMAP-Rule" id="MF_00679"/>
    </source>
</evidence>
<dbReference type="HAMAP" id="MF_00679">
    <property type="entry name" value="HscA"/>
    <property type="match status" value="1"/>
</dbReference>
<dbReference type="GO" id="GO:0005524">
    <property type="term" value="F:ATP binding"/>
    <property type="evidence" value="ECO:0007669"/>
    <property type="project" value="UniProtKB-KW"/>
</dbReference>
<evidence type="ECO:0000256" key="1">
    <source>
        <dbReference type="ARBA" id="ARBA00007381"/>
    </source>
</evidence>
<keyword evidence="3 5" id="KW-0067">ATP-binding</keyword>
<organism evidence="7 8">
    <name type="scientific">Pandoraea thiooxydans</name>
    <dbReference type="NCBI Taxonomy" id="445709"/>
    <lineage>
        <taxon>Bacteria</taxon>
        <taxon>Pseudomonadati</taxon>
        <taxon>Pseudomonadota</taxon>
        <taxon>Betaproteobacteria</taxon>
        <taxon>Burkholderiales</taxon>
        <taxon>Burkholderiaceae</taxon>
        <taxon>Pandoraea</taxon>
    </lineage>
</organism>
<dbReference type="FunFam" id="2.60.34.10:FF:000005">
    <property type="entry name" value="Chaperone protein HscA homolog"/>
    <property type="match status" value="1"/>
</dbReference>
<dbReference type="InterPro" id="IPR043129">
    <property type="entry name" value="ATPase_NBD"/>
</dbReference>
<dbReference type="InterPro" id="IPR042039">
    <property type="entry name" value="HscA_NBD"/>
</dbReference>
<dbReference type="GO" id="GO:0051082">
    <property type="term" value="F:unfolded protein binding"/>
    <property type="evidence" value="ECO:0007669"/>
    <property type="project" value="InterPro"/>
</dbReference>
<dbReference type="InterPro" id="IPR013126">
    <property type="entry name" value="Hsp_70_fam"/>
</dbReference>
<dbReference type="Proteomes" id="UP000036700">
    <property type="component" value="Chromosome"/>
</dbReference>
<name>A0A0G3ERM8_9BURK</name>
<comment type="similarity">
    <text evidence="1 5 6">Belongs to the heat shock protein 70 family.</text>
</comment>
<dbReference type="KEGG" id="ptx:ABW99_03080"/>
<evidence type="ECO:0000313" key="7">
    <source>
        <dbReference type="EMBL" id="AKJ67366.1"/>
    </source>
</evidence>
<accession>A0A0G3ERM8</accession>
<dbReference type="Gene3D" id="3.90.640.10">
    <property type="entry name" value="Actin, Chain A, domain 4"/>
    <property type="match status" value="1"/>
</dbReference>
<dbReference type="PATRIC" id="fig|445709.3.peg.664"/>
<dbReference type="SUPFAM" id="SSF100920">
    <property type="entry name" value="Heat shock protein 70kD (HSP70), peptide-binding domain"/>
    <property type="match status" value="1"/>
</dbReference>
<dbReference type="EMBL" id="CP011568">
    <property type="protein sequence ID" value="AKJ67366.1"/>
    <property type="molecule type" value="Genomic_DNA"/>
</dbReference>
<keyword evidence="2 5" id="KW-0547">Nucleotide-binding</keyword>
<dbReference type="STRING" id="445709.ABW99_03080"/>
<dbReference type="Pfam" id="PF00012">
    <property type="entry name" value="HSP70"/>
    <property type="match status" value="1"/>
</dbReference>
<dbReference type="InterPro" id="IPR018181">
    <property type="entry name" value="Heat_shock_70_CS"/>
</dbReference>
<evidence type="ECO:0000256" key="3">
    <source>
        <dbReference type="ARBA" id="ARBA00022840"/>
    </source>
</evidence>
<dbReference type="GO" id="GO:0016887">
    <property type="term" value="F:ATP hydrolysis activity"/>
    <property type="evidence" value="ECO:0007669"/>
    <property type="project" value="UniProtKB-UniRule"/>
</dbReference>
<comment type="function">
    <text evidence="5">Chaperone involved in the maturation of iron-sulfur cluster-containing proteins. Has a low intrinsic ATPase activity which is markedly stimulated by HscB.</text>
</comment>
<dbReference type="Gene3D" id="1.20.1270.10">
    <property type="match status" value="1"/>
</dbReference>
<evidence type="ECO:0000256" key="6">
    <source>
        <dbReference type="RuleBase" id="RU003322"/>
    </source>
</evidence>
<dbReference type="FunFam" id="3.30.420.40:FF:000046">
    <property type="entry name" value="Chaperone protein HscA"/>
    <property type="match status" value="1"/>
</dbReference>
<dbReference type="GO" id="GO:0016226">
    <property type="term" value="P:iron-sulfur cluster assembly"/>
    <property type="evidence" value="ECO:0007669"/>
    <property type="project" value="InterPro"/>
</dbReference>
<dbReference type="OrthoDB" id="9766019at2"/>
<evidence type="ECO:0000313" key="8">
    <source>
        <dbReference type="Proteomes" id="UP000036700"/>
    </source>
</evidence>
<gene>
    <name evidence="5" type="primary">hscA</name>
    <name evidence="7" type="ORF">ABW99_03080</name>
</gene>
<dbReference type="InterPro" id="IPR010236">
    <property type="entry name" value="ISC_FeS_clus_asmbl_HscA"/>
</dbReference>
<dbReference type="NCBIfam" id="TIGR01991">
    <property type="entry name" value="HscA"/>
    <property type="match status" value="1"/>
</dbReference>
<dbReference type="SUPFAM" id="SSF53067">
    <property type="entry name" value="Actin-like ATPase domain"/>
    <property type="match status" value="2"/>
</dbReference>
<dbReference type="PRINTS" id="PR00301">
    <property type="entry name" value="HEATSHOCK70"/>
</dbReference>
<dbReference type="CDD" id="cd10236">
    <property type="entry name" value="ASKHA_NBD_HSP70_HscA"/>
    <property type="match status" value="1"/>
</dbReference>
<dbReference type="PROSITE" id="PS01036">
    <property type="entry name" value="HSP70_3"/>
    <property type="match status" value="1"/>
</dbReference>
<reference evidence="8" key="1">
    <citation type="submission" date="2015-06" db="EMBL/GenBank/DDBJ databases">
        <authorList>
            <person name="Lim Y.L."/>
            <person name="Ee R."/>
            <person name="Yong D."/>
            <person name="How K.Y."/>
            <person name="Yin W.F."/>
            <person name="Chan K.G."/>
        </authorList>
    </citation>
    <scope>NUCLEOTIDE SEQUENCE [LARGE SCALE GENOMIC DNA]</scope>
    <source>
        <strain evidence="8">DSM 25325</strain>
    </source>
</reference>
<protein>
    <recommendedName>
        <fullName evidence="5">Chaperone protein HscA homolog</fullName>
    </recommendedName>
</protein>
<dbReference type="GO" id="GO:0140662">
    <property type="term" value="F:ATP-dependent protein folding chaperone"/>
    <property type="evidence" value="ECO:0007669"/>
    <property type="project" value="InterPro"/>
</dbReference>
<sequence length="623" mass="65815">MALLQISEPGMSPAPHQRRLAVGIDLGTTHSLVATVRNGVAEVLPDERGRVLLPSVVRYLAGGRTHIGHAAKDAAVEDPRNTIVSVKRFMGRGLSDVAEADNAPYDFVDAPGMVQLRTTGGVKSPVEVSAEILATLRQRAEDSLGDELLGAVITVPAYFDDAQRQATKDAAQLAGLNVLRLLNEPTAAALAYGLDNGAEGLYAVYDLGGGTFDISILRLTKGVFEVLAAGGDSALGGDDFDQALYRWILAEAGLPAALAPQDVRQLLNQARTAKEALSSTEQTDIAATLSDGRAVSLTISAAQFAGLTQPLVQKTIGPMRKALRDAGIGAQEVKGVVLVGGATRMPHVRAAVGEFFGQPPLTDLDPDQVVALGAAIQANLLAGNRAPGDDWLLLDVIPLSLGVETMGGLVEKIIPRNSTIPVARAQEFTTFKDGQTAMAIHVLQGERELANDCRSLARFELRGIPPMAAGAARIRVTYQVDADGLLSVVAQELHSGVEASIVVKPSYGLADDDIARMLQDSFSAAEVDMRARALREEQVEAERLIAATESALDADHDLLDAAERTRIDAQIAALRTLATGTDHLAIKDGIDALGRATEDFAARRMDKSIRAALAGRKVNDLNT</sequence>
<dbReference type="NCBIfam" id="NF003520">
    <property type="entry name" value="PRK05183.1"/>
    <property type="match status" value="1"/>
</dbReference>
<dbReference type="Gene3D" id="2.60.34.10">
    <property type="entry name" value="Substrate Binding Domain Of DNAk, Chain A, domain 1"/>
    <property type="match status" value="1"/>
</dbReference>
<proteinExistence type="inferred from homology"/>
<dbReference type="PANTHER" id="PTHR19375">
    <property type="entry name" value="HEAT SHOCK PROTEIN 70KDA"/>
    <property type="match status" value="1"/>
</dbReference>
<dbReference type="RefSeq" id="WP_047212906.1">
    <property type="nucleotide sequence ID" value="NZ_CP011568.3"/>
</dbReference>
<dbReference type="PROSITE" id="PS00297">
    <property type="entry name" value="HSP70_1"/>
    <property type="match status" value="1"/>
</dbReference>
<dbReference type="AlphaFoldDB" id="A0A0G3ERM8"/>
<evidence type="ECO:0000256" key="4">
    <source>
        <dbReference type="ARBA" id="ARBA00023186"/>
    </source>
</evidence>
<evidence type="ECO:0000256" key="2">
    <source>
        <dbReference type="ARBA" id="ARBA00022741"/>
    </source>
</evidence>
<keyword evidence="4 5" id="KW-0143">Chaperone</keyword>
<dbReference type="InterPro" id="IPR029047">
    <property type="entry name" value="HSP70_peptide-bd_sf"/>
</dbReference>
<dbReference type="PROSITE" id="PS00329">
    <property type="entry name" value="HSP70_2"/>
    <property type="match status" value="1"/>
</dbReference>